<dbReference type="EMBL" id="CM051405">
    <property type="protein sequence ID" value="KAJ4704918.1"/>
    <property type="molecule type" value="Genomic_DNA"/>
</dbReference>
<evidence type="ECO:0000313" key="2">
    <source>
        <dbReference type="Proteomes" id="UP001164539"/>
    </source>
</evidence>
<organism evidence="1 2">
    <name type="scientific">Melia azedarach</name>
    <name type="common">Chinaberry tree</name>
    <dbReference type="NCBI Taxonomy" id="155640"/>
    <lineage>
        <taxon>Eukaryota</taxon>
        <taxon>Viridiplantae</taxon>
        <taxon>Streptophyta</taxon>
        <taxon>Embryophyta</taxon>
        <taxon>Tracheophyta</taxon>
        <taxon>Spermatophyta</taxon>
        <taxon>Magnoliopsida</taxon>
        <taxon>eudicotyledons</taxon>
        <taxon>Gunneridae</taxon>
        <taxon>Pentapetalae</taxon>
        <taxon>rosids</taxon>
        <taxon>malvids</taxon>
        <taxon>Sapindales</taxon>
        <taxon>Meliaceae</taxon>
        <taxon>Melia</taxon>
    </lineage>
</organism>
<comment type="caution">
    <text evidence="1">The sequence shown here is derived from an EMBL/GenBank/DDBJ whole genome shotgun (WGS) entry which is preliminary data.</text>
</comment>
<reference evidence="1 2" key="1">
    <citation type="journal article" date="2023" name="Science">
        <title>Complex scaffold remodeling in plant triterpene biosynthesis.</title>
        <authorList>
            <person name="De La Pena R."/>
            <person name="Hodgson H."/>
            <person name="Liu J.C."/>
            <person name="Stephenson M.J."/>
            <person name="Martin A.C."/>
            <person name="Owen C."/>
            <person name="Harkess A."/>
            <person name="Leebens-Mack J."/>
            <person name="Jimenez L.E."/>
            <person name="Osbourn A."/>
            <person name="Sattely E.S."/>
        </authorList>
    </citation>
    <scope>NUCLEOTIDE SEQUENCE [LARGE SCALE GENOMIC DNA]</scope>
    <source>
        <strain evidence="2">cv. JPN11</strain>
        <tissue evidence="1">Leaf</tissue>
    </source>
</reference>
<accession>A0ACC1X2S3</accession>
<name>A0ACC1X2S3_MELAZ</name>
<protein>
    <submittedName>
        <fullName evidence="1">Tetratricopeptide repeat protein 27-like</fullName>
    </submittedName>
</protein>
<gene>
    <name evidence="1" type="ORF">OWV82_021761</name>
</gene>
<keyword evidence="2" id="KW-1185">Reference proteome</keyword>
<dbReference type="Proteomes" id="UP001164539">
    <property type="component" value="Chromosome 12"/>
</dbReference>
<proteinExistence type="predicted"/>
<evidence type="ECO:0000313" key="1">
    <source>
        <dbReference type="EMBL" id="KAJ4704918.1"/>
    </source>
</evidence>
<sequence>MLMAEQELEILHGYELRLLRCTLTSPSSNIHLKSQMLNDQSPSIAPLHAYINNLIDSIESGNYLQALASDAARIVIGSLEFDFTDTAECADQVYSELLHRVEAFIVNDSENDMDKACRVVLVTCLAVAALFWFIQCNMIGPLVGDLPKCCFPLKVSETEGNELVEWENWARNQLMSAGSDLVGKFSYLQHIVFAKMLLMKTRDLVFDATVSLVYGIRSIPWWLTRILIIHQRILDERSSSLFDLLKVCMAETLQHFGTLENVTTYWGNQLHDIEPSDIISIAHLEAGLLEHIYGRVDPCRQHFELAELAAGLQLSLTGSLGFRTVHQVEPKAQMVLVANTNSSNTPDTGASINQGIHTRYSAIEDPSEVFMTPKLLENDHEFKSGAQCLASGGSVTHLTTTQQAVIMAQCLLIEKSSRQDEMQRWDMAPYIEAIDSQPSSYFILRFFCDILRIRWEATRSRTKGRALEMMDKLVEGVYNSSPEVAHRIPFCFVVYVPTFPALRKEYGELLVSCGLIGEAIKIFEDLELWDNLIYCNCLLGKKAASVELIKARLSEMPNDPRLWCSLGDVTNNDTCYEKALEVSDDKSARAKRSLARSAYNRGDYEASKLLWESAMGLNSLYPDGWFALGAAALKARDIEKALDGFTRAVQLDPENGEAWNNIACLHMIKKKSKESFIAFKEALKFKRNSWQLWENYGHVALDVGNVRQALEAVQMVLNMTGNKRIDTELLERITRELEGRASTTHSECSAATNNYIDANLAYPTDSPVESVNESASEESIVGRSQETEHLMQLFGKILQRIVQSESRADMWGLYARWLKIKGDLTMCCEALLKQVRSYQGSDLWKDRDRFKKFANASLELCKVYMAISSSTGSRRELFAAEMHLKNTLKQAEGFSDMEEYRDLQACLDEVKMKLQPDPVAT</sequence>